<dbReference type="RefSeq" id="WP_390258557.1">
    <property type="nucleotide sequence ID" value="NZ_JBHUGH010000001.1"/>
</dbReference>
<comment type="caution">
    <text evidence="6">The sequence shown here is derived from an EMBL/GenBank/DDBJ whole genome shotgun (WGS) entry which is preliminary data.</text>
</comment>
<evidence type="ECO:0000256" key="1">
    <source>
        <dbReference type="ARBA" id="ARBA00009437"/>
    </source>
</evidence>
<evidence type="ECO:0000256" key="4">
    <source>
        <dbReference type="ARBA" id="ARBA00023163"/>
    </source>
</evidence>
<evidence type="ECO:0000256" key="3">
    <source>
        <dbReference type="ARBA" id="ARBA00023125"/>
    </source>
</evidence>
<reference evidence="7" key="1">
    <citation type="journal article" date="2019" name="Int. J. Syst. Evol. Microbiol.">
        <title>The Global Catalogue of Microorganisms (GCM) 10K type strain sequencing project: providing services to taxonomists for standard genome sequencing and annotation.</title>
        <authorList>
            <consortium name="The Broad Institute Genomics Platform"/>
            <consortium name="The Broad Institute Genome Sequencing Center for Infectious Disease"/>
            <person name="Wu L."/>
            <person name="Ma J."/>
        </authorList>
    </citation>
    <scope>NUCLEOTIDE SEQUENCE [LARGE SCALE GENOMIC DNA]</scope>
    <source>
        <strain evidence="7">CGMCC 4.7242</strain>
    </source>
</reference>
<evidence type="ECO:0000259" key="5">
    <source>
        <dbReference type="PROSITE" id="PS50931"/>
    </source>
</evidence>
<gene>
    <name evidence="6" type="ORF">ACFSGJ_00570</name>
</gene>
<dbReference type="InterPro" id="IPR000847">
    <property type="entry name" value="LysR_HTH_N"/>
</dbReference>
<dbReference type="Gene3D" id="1.10.10.10">
    <property type="entry name" value="Winged helix-like DNA-binding domain superfamily/Winged helix DNA-binding domain"/>
    <property type="match status" value="1"/>
</dbReference>
<dbReference type="PANTHER" id="PTHR30427">
    <property type="entry name" value="TRANSCRIPTIONAL ACTIVATOR PROTEIN LYSR"/>
    <property type="match status" value="1"/>
</dbReference>
<dbReference type="InterPro" id="IPR036390">
    <property type="entry name" value="WH_DNA-bd_sf"/>
</dbReference>
<dbReference type="SUPFAM" id="SSF46785">
    <property type="entry name" value="Winged helix' DNA-binding domain"/>
    <property type="match status" value="1"/>
</dbReference>
<dbReference type="Pfam" id="PF00126">
    <property type="entry name" value="HTH_1"/>
    <property type="match status" value="1"/>
</dbReference>
<dbReference type="PRINTS" id="PR00039">
    <property type="entry name" value="HTHLYSR"/>
</dbReference>
<comment type="similarity">
    <text evidence="1">Belongs to the LysR transcriptional regulatory family.</text>
</comment>
<dbReference type="EMBL" id="JBHUGH010000001">
    <property type="protein sequence ID" value="MFD1910701.1"/>
    <property type="molecule type" value="Genomic_DNA"/>
</dbReference>
<feature type="domain" description="HTH lysR-type" evidence="5">
    <location>
        <begin position="1"/>
        <end position="58"/>
    </location>
</feature>
<dbReference type="PROSITE" id="PS50931">
    <property type="entry name" value="HTH_LYSR"/>
    <property type="match status" value="1"/>
</dbReference>
<dbReference type="InterPro" id="IPR037424">
    <property type="entry name" value="NocR_PBP2"/>
</dbReference>
<name>A0ABW4RZP1_9RHOB</name>
<keyword evidence="2" id="KW-0805">Transcription regulation</keyword>
<keyword evidence="3" id="KW-0238">DNA-binding</keyword>
<accession>A0ABW4RZP1</accession>
<dbReference type="Proteomes" id="UP001597353">
    <property type="component" value="Unassembled WGS sequence"/>
</dbReference>
<dbReference type="SUPFAM" id="SSF53850">
    <property type="entry name" value="Periplasmic binding protein-like II"/>
    <property type="match status" value="1"/>
</dbReference>
<dbReference type="PANTHER" id="PTHR30427:SF1">
    <property type="entry name" value="TRANSCRIPTIONAL ACTIVATOR PROTEIN LYSR"/>
    <property type="match status" value="1"/>
</dbReference>
<dbReference type="CDD" id="cd08415">
    <property type="entry name" value="PBP2_LysR_opines_like"/>
    <property type="match status" value="1"/>
</dbReference>
<evidence type="ECO:0000313" key="6">
    <source>
        <dbReference type="EMBL" id="MFD1910701.1"/>
    </source>
</evidence>
<keyword evidence="4" id="KW-0804">Transcription</keyword>
<dbReference type="InterPro" id="IPR036388">
    <property type="entry name" value="WH-like_DNA-bd_sf"/>
</dbReference>
<sequence>MNLRQVEIFRAVVTHRTTARAAETLRISQPAVSKMLQALEQSVGFPLFHRTKGRLDPTVEGQLFFQEVEHAFAGLAKLRGAAARIRDYGSGEIRVASLSAFSNNIMPQAIAGFLAKHPGIAITYHSRMSSVVRDLVASGQFDLGVVADEIDRTGVECRPFIELRAALAMPEGHPLTKLEMVRPADLEGHNFLALSPEDTARQRAEAVFEQAGIKVRTVLETPYTMNICAMVANGLGVGLVDPMAADLFLNRGLVLRPFEPALNFRTLLILPPHRPPSRQVEALIAELHEAAGI</sequence>
<evidence type="ECO:0000313" key="7">
    <source>
        <dbReference type="Proteomes" id="UP001597353"/>
    </source>
</evidence>
<evidence type="ECO:0000256" key="2">
    <source>
        <dbReference type="ARBA" id="ARBA00023015"/>
    </source>
</evidence>
<organism evidence="6 7">
    <name type="scientific">Halodurantibacterium flavum</name>
    <dbReference type="NCBI Taxonomy" id="1382802"/>
    <lineage>
        <taxon>Bacteria</taxon>
        <taxon>Pseudomonadati</taxon>
        <taxon>Pseudomonadota</taxon>
        <taxon>Alphaproteobacteria</taxon>
        <taxon>Rhodobacterales</taxon>
        <taxon>Paracoccaceae</taxon>
        <taxon>Halodurantibacterium</taxon>
    </lineage>
</organism>
<proteinExistence type="inferred from homology"/>
<protein>
    <submittedName>
        <fullName evidence="6">LysR substrate-binding domain-containing protein</fullName>
    </submittedName>
</protein>
<dbReference type="Gene3D" id="3.40.190.290">
    <property type="match status" value="1"/>
</dbReference>
<dbReference type="InterPro" id="IPR005119">
    <property type="entry name" value="LysR_subst-bd"/>
</dbReference>
<keyword evidence="7" id="KW-1185">Reference proteome</keyword>
<dbReference type="Pfam" id="PF03466">
    <property type="entry name" value="LysR_substrate"/>
    <property type="match status" value="1"/>
</dbReference>